<feature type="region of interest" description="Disordered" evidence="1">
    <location>
        <begin position="96"/>
        <end position="197"/>
    </location>
</feature>
<gene>
    <name evidence="2" type="ORF">QUF54_06915</name>
</gene>
<dbReference type="Proteomes" id="UP001171945">
    <property type="component" value="Unassembled WGS sequence"/>
</dbReference>
<sequence>MNIVCPPYMAGIVRFGARDYDPKRGRWTAKDPIDFDGGDANLYGYIWNDPINFADPSGLCAGVCTGPIVIGIIRGGQAAYRAYRAWKLAQAMQNEIGDDDAPQEDDATEKKDEKEGGKCPKKFSKEKQALVDMAKNDKRKGITEDDMQAYKDLNKELSDPFSPRKVRGPEKHPNNNYPHARVSHGHVGPIDHIPVTN</sequence>
<feature type="compositionally biased region" description="Acidic residues" evidence="1">
    <location>
        <begin position="96"/>
        <end position="107"/>
    </location>
</feature>
<proteinExistence type="predicted"/>
<accession>A0ABT7VU07</accession>
<feature type="compositionally biased region" description="Basic and acidic residues" evidence="1">
    <location>
        <begin position="108"/>
        <end position="158"/>
    </location>
</feature>
<organism evidence="2 3">
    <name type="scientific">Candidatus Marithioploca araucensis</name>
    <dbReference type="NCBI Taxonomy" id="70273"/>
    <lineage>
        <taxon>Bacteria</taxon>
        <taxon>Pseudomonadati</taxon>
        <taxon>Pseudomonadota</taxon>
        <taxon>Gammaproteobacteria</taxon>
        <taxon>Thiotrichales</taxon>
        <taxon>Thiotrichaceae</taxon>
        <taxon>Candidatus Marithioploca</taxon>
    </lineage>
</organism>
<protein>
    <submittedName>
        <fullName evidence="2">RHS repeat-associated core domain-containing protein</fullName>
    </submittedName>
</protein>
<dbReference type="EMBL" id="JAUCGM010000430">
    <property type="protein sequence ID" value="MDM8563066.1"/>
    <property type="molecule type" value="Genomic_DNA"/>
</dbReference>
<dbReference type="NCBIfam" id="TIGR03696">
    <property type="entry name" value="Rhs_assc_core"/>
    <property type="match status" value="1"/>
</dbReference>
<comment type="caution">
    <text evidence="2">The sequence shown here is derived from an EMBL/GenBank/DDBJ whole genome shotgun (WGS) entry which is preliminary data.</text>
</comment>
<keyword evidence="3" id="KW-1185">Reference proteome</keyword>
<dbReference type="InterPro" id="IPR022385">
    <property type="entry name" value="Rhs_assc_core"/>
</dbReference>
<evidence type="ECO:0000313" key="3">
    <source>
        <dbReference type="Proteomes" id="UP001171945"/>
    </source>
</evidence>
<evidence type="ECO:0000313" key="2">
    <source>
        <dbReference type="EMBL" id="MDM8563066.1"/>
    </source>
</evidence>
<dbReference type="Gene3D" id="2.180.10.10">
    <property type="entry name" value="RHS repeat-associated core"/>
    <property type="match status" value="1"/>
</dbReference>
<reference evidence="2" key="1">
    <citation type="submission" date="2023-06" db="EMBL/GenBank/DDBJ databases">
        <title>Uncultivated large filamentous bacteria from sulfidic sediments reveal new species and different genomic features in energy metabolism and defense.</title>
        <authorList>
            <person name="Fonseca A."/>
        </authorList>
    </citation>
    <scope>NUCLEOTIDE SEQUENCE</scope>
    <source>
        <strain evidence="2">HSG4</strain>
    </source>
</reference>
<evidence type="ECO:0000256" key="1">
    <source>
        <dbReference type="SAM" id="MobiDB-lite"/>
    </source>
</evidence>
<name>A0ABT7VU07_9GAMM</name>